<comment type="caution">
    <text evidence="6">The sequence shown here is derived from an EMBL/GenBank/DDBJ whole genome shotgun (WGS) entry which is preliminary data.</text>
</comment>
<protein>
    <submittedName>
        <fullName evidence="6">TetR/AcrR family transcriptional repressor of nem operon</fullName>
    </submittedName>
</protein>
<dbReference type="EMBL" id="JAUSTY010000004">
    <property type="protein sequence ID" value="MDQ0165358.1"/>
    <property type="molecule type" value="Genomic_DNA"/>
</dbReference>
<keyword evidence="3" id="KW-0804">Transcription</keyword>
<sequence>MARPKQFDRGQALAKAMYTFWEKGYAATSVPDLLTSMGISRSSLYESFIDKQTLFSEALEHYEQSGRQRLNLWQQAPSVKEGLRKFFYYHIDQALNEESPSGCFVTNSAVSFDLMDHRMQELIQDSFDCFEQSLRLLLEQGQKNGEISVERDMDALVSVFHSINHGINVMSKVNKDKKTYENLVEEALKLI</sequence>
<feature type="domain" description="HTH tetR-type" evidence="5">
    <location>
        <begin position="6"/>
        <end position="66"/>
    </location>
</feature>
<dbReference type="InterPro" id="IPR001647">
    <property type="entry name" value="HTH_TetR"/>
</dbReference>
<gene>
    <name evidence="6" type="ORF">J2S11_001258</name>
</gene>
<accession>A0ABT9VWJ3</accession>
<dbReference type="Pfam" id="PF16925">
    <property type="entry name" value="TetR_C_13"/>
    <property type="match status" value="1"/>
</dbReference>
<evidence type="ECO:0000256" key="3">
    <source>
        <dbReference type="ARBA" id="ARBA00023163"/>
    </source>
</evidence>
<reference evidence="6 7" key="1">
    <citation type="submission" date="2023-07" db="EMBL/GenBank/DDBJ databases">
        <title>Genomic Encyclopedia of Type Strains, Phase IV (KMG-IV): sequencing the most valuable type-strain genomes for metagenomic binning, comparative biology and taxonomic classification.</title>
        <authorList>
            <person name="Goeker M."/>
        </authorList>
    </citation>
    <scope>NUCLEOTIDE SEQUENCE [LARGE SCALE GENOMIC DNA]</scope>
    <source>
        <strain evidence="6 7">DSM 12751</strain>
    </source>
</reference>
<dbReference type="SUPFAM" id="SSF48498">
    <property type="entry name" value="Tetracyclin repressor-like, C-terminal domain"/>
    <property type="match status" value="1"/>
</dbReference>
<dbReference type="SUPFAM" id="SSF46689">
    <property type="entry name" value="Homeodomain-like"/>
    <property type="match status" value="1"/>
</dbReference>
<dbReference type="PANTHER" id="PTHR47506">
    <property type="entry name" value="TRANSCRIPTIONAL REGULATORY PROTEIN"/>
    <property type="match status" value="1"/>
</dbReference>
<evidence type="ECO:0000313" key="7">
    <source>
        <dbReference type="Proteomes" id="UP001235840"/>
    </source>
</evidence>
<keyword evidence="2 4" id="KW-0238">DNA-binding</keyword>
<dbReference type="Pfam" id="PF00440">
    <property type="entry name" value="TetR_N"/>
    <property type="match status" value="1"/>
</dbReference>
<organism evidence="6 7">
    <name type="scientific">Caldalkalibacillus horti</name>
    <dbReference type="NCBI Taxonomy" id="77523"/>
    <lineage>
        <taxon>Bacteria</taxon>
        <taxon>Bacillati</taxon>
        <taxon>Bacillota</taxon>
        <taxon>Bacilli</taxon>
        <taxon>Bacillales</taxon>
        <taxon>Bacillaceae</taxon>
        <taxon>Caldalkalibacillus</taxon>
    </lineage>
</organism>
<dbReference type="PROSITE" id="PS50977">
    <property type="entry name" value="HTH_TETR_2"/>
    <property type="match status" value="1"/>
</dbReference>
<evidence type="ECO:0000256" key="1">
    <source>
        <dbReference type="ARBA" id="ARBA00023015"/>
    </source>
</evidence>
<evidence type="ECO:0000256" key="2">
    <source>
        <dbReference type="ARBA" id="ARBA00023125"/>
    </source>
</evidence>
<dbReference type="InterPro" id="IPR036271">
    <property type="entry name" value="Tet_transcr_reg_TetR-rel_C_sf"/>
</dbReference>
<evidence type="ECO:0000259" key="5">
    <source>
        <dbReference type="PROSITE" id="PS50977"/>
    </source>
</evidence>
<dbReference type="InterPro" id="IPR011075">
    <property type="entry name" value="TetR_C"/>
</dbReference>
<keyword evidence="1" id="KW-0805">Transcription regulation</keyword>
<dbReference type="InterPro" id="IPR009057">
    <property type="entry name" value="Homeodomain-like_sf"/>
</dbReference>
<dbReference type="RefSeq" id="WP_307392370.1">
    <property type="nucleotide sequence ID" value="NZ_BAAADK010000045.1"/>
</dbReference>
<keyword evidence="7" id="KW-1185">Reference proteome</keyword>
<dbReference type="Proteomes" id="UP001235840">
    <property type="component" value="Unassembled WGS sequence"/>
</dbReference>
<feature type="DNA-binding region" description="H-T-H motif" evidence="4">
    <location>
        <begin position="29"/>
        <end position="48"/>
    </location>
</feature>
<evidence type="ECO:0000313" key="6">
    <source>
        <dbReference type="EMBL" id="MDQ0165358.1"/>
    </source>
</evidence>
<dbReference type="Gene3D" id="1.10.10.60">
    <property type="entry name" value="Homeodomain-like"/>
    <property type="match status" value="1"/>
</dbReference>
<name>A0ABT9VWJ3_9BACI</name>
<dbReference type="Gene3D" id="1.10.357.10">
    <property type="entry name" value="Tetracycline Repressor, domain 2"/>
    <property type="match status" value="1"/>
</dbReference>
<evidence type="ECO:0000256" key="4">
    <source>
        <dbReference type="PROSITE-ProRule" id="PRU00335"/>
    </source>
</evidence>
<proteinExistence type="predicted"/>
<dbReference type="PANTHER" id="PTHR47506:SF10">
    <property type="entry name" value="TRANSCRIPTIONAL REGULATORY PROTEIN"/>
    <property type="match status" value="1"/>
</dbReference>